<name>A0A6J6DRR1_9ZZZZ</name>
<organism evidence="1">
    <name type="scientific">freshwater metagenome</name>
    <dbReference type="NCBI Taxonomy" id="449393"/>
    <lineage>
        <taxon>unclassified sequences</taxon>
        <taxon>metagenomes</taxon>
        <taxon>ecological metagenomes</taxon>
    </lineage>
</organism>
<gene>
    <name evidence="1" type="ORF">UFOPK1639_00620</name>
</gene>
<dbReference type="EMBL" id="CAEZTH010000063">
    <property type="protein sequence ID" value="CAB4563768.1"/>
    <property type="molecule type" value="Genomic_DNA"/>
</dbReference>
<sequence>MLDKGVHSAGFSTTALPAASAGAKPQLAIVIGKFHGVITPTTPIGSLKVTAIPPATGICFPIKRSGEAE</sequence>
<proteinExistence type="predicted"/>
<accession>A0A6J6DRR1</accession>
<reference evidence="1" key="1">
    <citation type="submission" date="2020-05" db="EMBL/GenBank/DDBJ databases">
        <authorList>
            <person name="Chiriac C."/>
            <person name="Salcher M."/>
            <person name="Ghai R."/>
            <person name="Kavagutti S V."/>
        </authorList>
    </citation>
    <scope>NUCLEOTIDE SEQUENCE</scope>
</reference>
<protein>
    <submittedName>
        <fullName evidence="1">Unannotated protein</fullName>
    </submittedName>
</protein>
<dbReference type="AlphaFoldDB" id="A0A6J6DRR1"/>
<evidence type="ECO:0000313" key="1">
    <source>
        <dbReference type="EMBL" id="CAB4563768.1"/>
    </source>
</evidence>